<gene>
    <name evidence="2" type="ORF">M569_07596</name>
</gene>
<dbReference type="GO" id="GO:0006898">
    <property type="term" value="P:receptor-mediated endocytosis"/>
    <property type="evidence" value="ECO:0007669"/>
    <property type="project" value="TreeGrafter"/>
</dbReference>
<dbReference type="SMART" id="SM00271">
    <property type="entry name" value="DnaJ"/>
    <property type="match status" value="1"/>
</dbReference>
<dbReference type="GO" id="GO:2000641">
    <property type="term" value="P:regulation of early endosome to late endosome transport"/>
    <property type="evidence" value="ECO:0007669"/>
    <property type="project" value="InterPro"/>
</dbReference>
<accession>S8CKE9</accession>
<dbReference type="Proteomes" id="UP000015453">
    <property type="component" value="Unassembled WGS sequence"/>
</dbReference>
<dbReference type="AlphaFoldDB" id="S8CKE9"/>
<dbReference type="PANTHER" id="PTHR36983:SF2">
    <property type="entry name" value="DNAJ HOMOLOG SUBFAMILY C MEMBER 13"/>
    <property type="match status" value="1"/>
</dbReference>
<dbReference type="InterPro" id="IPR001623">
    <property type="entry name" value="DnaJ_domain"/>
</dbReference>
<dbReference type="OrthoDB" id="999985at2759"/>
<name>S8CKE9_9LAMI</name>
<dbReference type="Pfam" id="PF00226">
    <property type="entry name" value="DnaJ"/>
    <property type="match status" value="1"/>
</dbReference>
<dbReference type="PANTHER" id="PTHR36983">
    <property type="entry name" value="DNAJ HOMOLOG SUBFAMILY C MEMBER 13"/>
    <property type="match status" value="1"/>
</dbReference>
<dbReference type="SUPFAM" id="SSF48371">
    <property type="entry name" value="ARM repeat"/>
    <property type="match status" value="1"/>
</dbReference>
<dbReference type="InterPro" id="IPR044978">
    <property type="entry name" value="GRV2/DNAJC13"/>
</dbReference>
<keyword evidence="3" id="KW-1185">Reference proteome</keyword>
<sequence>YPELKNEMWCHRYDLRNLCDEIKFPNWPIVEHVEFLQSLLAMWREELTRKPMDLSEEEACKILEISIEEVSRDDTPRKANSGCNDEPLSISKQIEYIDEEKLKRQYRKLAMKFHPDKNPEGREKFMAVPRAYECLQVAIQGCESSSLNGEELVRAGGIPLLSTLLSRCMCVVQPTTLASEPSATIVANILQSFSVLSTFESARVEMLELAGLIDDIIHSTELELVPTAVATALQAISHISVSFEFQNTLLKAGAMWYLIPLLLNYDSTAEEPDKKDALGVGISVQIAKNSHAVLAARALSRLSGLCNSEDGIPYNASAVDALKALLTPKLASKLKDEQPLDLLSTLNSNLETPEIIWNSSTRAELLKFVDEQRSILCHDGLFDLKNSCSFIYETLSKELYIGNVYLRVYNDQPDFEISEPEELCIALVDFISCLV</sequence>
<evidence type="ECO:0000313" key="3">
    <source>
        <dbReference type="Proteomes" id="UP000015453"/>
    </source>
</evidence>
<dbReference type="CDD" id="cd06257">
    <property type="entry name" value="DnaJ"/>
    <property type="match status" value="1"/>
</dbReference>
<organism evidence="2 3">
    <name type="scientific">Genlisea aurea</name>
    <dbReference type="NCBI Taxonomy" id="192259"/>
    <lineage>
        <taxon>Eukaryota</taxon>
        <taxon>Viridiplantae</taxon>
        <taxon>Streptophyta</taxon>
        <taxon>Embryophyta</taxon>
        <taxon>Tracheophyta</taxon>
        <taxon>Spermatophyta</taxon>
        <taxon>Magnoliopsida</taxon>
        <taxon>eudicotyledons</taxon>
        <taxon>Gunneridae</taxon>
        <taxon>Pentapetalae</taxon>
        <taxon>asterids</taxon>
        <taxon>lamiids</taxon>
        <taxon>Lamiales</taxon>
        <taxon>Lentibulariaceae</taxon>
        <taxon>Genlisea</taxon>
    </lineage>
</organism>
<comment type="caution">
    <text evidence="2">The sequence shown here is derived from an EMBL/GenBank/DDBJ whole genome shotgun (WGS) entry which is preliminary data.</text>
</comment>
<dbReference type="PROSITE" id="PS50076">
    <property type="entry name" value="DNAJ_2"/>
    <property type="match status" value="1"/>
</dbReference>
<dbReference type="GO" id="GO:0010008">
    <property type="term" value="C:endosome membrane"/>
    <property type="evidence" value="ECO:0007669"/>
    <property type="project" value="TreeGrafter"/>
</dbReference>
<dbReference type="InterPro" id="IPR016024">
    <property type="entry name" value="ARM-type_fold"/>
</dbReference>
<proteinExistence type="predicted"/>
<dbReference type="Gene3D" id="1.25.10.10">
    <property type="entry name" value="Leucine-rich Repeat Variant"/>
    <property type="match status" value="1"/>
</dbReference>
<feature type="domain" description="J" evidence="1">
    <location>
        <begin position="83"/>
        <end position="140"/>
    </location>
</feature>
<feature type="non-terminal residue" evidence="2">
    <location>
        <position position="435"/>
    </location>
</feature>
<evidence type="ECO:0000259" key="1">
    <source>
        <dbReference type="PROSITE" id="PS50076"/>
    </source>
</evidence>
<dbReference type="EMBL" id="AUSU01003254">
    <property type="protein sequence ID" value="EPS67180.1"/>
    <property type="molecule type" value="Genomic_DNA"/>
</dbReference>
<dbReference type="InterPro" id="IPR011989">
    <property type="entry name" value="ARM-like"/>
</dbReference>
<protein>
    <recommendedName>
        <fullName evidence="1">J domain-containing protein</fullName>
    </recommendedName>
</protein>
<evidence type="ECO:0000313" key="2">
    <source>
        <dbReference type="EMBL" id="EPS67180.1"/>
    </source>
</evidence>
<dbReference type="SUPFAM" id="SSF46565">
    <property type="entry name" value="Chaperone J-domain"/>
    <property type="match status" value="1"/>
</dbReference>
<reference evidence="2 3" key="1">
    <citation type="journal article" date="2013" name="BMC Genomics">
        <title>The miniature genome of a carnivorous plant Genlisea aurea contains a low number of genes and short non-coding sequences.</title>
        <authorList>
            <person name="Leushkin E.V."/>
            <person name="Sutormin R.A."/>
            <person name="Nabieva E.R."/>
            <person name="Penin A.A."/>
            <person name="Kondrashov A.S."/>
            <person name="Logacheva M.D."/>
        </authorList>
    </citation>
    <scope>NUCLEOTIDE SEQUENCE [LARGE SCALE GENOMIC DNA]</scope>
</reference>
<dbReference type="GO" id="GO:0007032">
    <property type="term" value="P:endosome organization"/>
    <property type="evidence" value="ECO:0007669"/>
    <property type="project" value="InterPro"/>
</dbReference>
<dbReference type="InterPro" id="IPR036869">
    <property type="entry name" value="J_dom_sf"/>
</dbReference>
<dbReference type="Gene3D" id="1.10.287.110">
    <property type="entry name" value="DnaJ domain"/>
    <property type="match status" value="1"/>
</dbReference>
<feature type="non-terminal residue" evidence="2">
    <location>
        <position position="1"/>
    </location>
</feature>